<keyword evidence="1" id="KW-0472">Membrane</keyword>
<reference evidence="2" key="1">
    <citation type="journal article" date="2021" name="Proc. Natl. Acad. Sci. U.S.A.">
        <title>A Catalog of Tens of Thousands of Viruses from Human Metagenomes Reveals Hidden Associations with Chronic Diseases.</title>
        <authorList>
            <person name="Tisza M.J."/>
            <person name="Buck C.B."/>
        </authorList>
    </citation>
    <scope>NUCLEOTIDE SEQUENCE</scope>
    <source>
        <strain evidence="2">CtyjS2</strain>
    </source>
</reference>
<name>A0A8S5R4W3_9CAUD</name>
<evidence type="ECO:0000313" key="2">
    <source>
        <dbReference type="EMBL" id="DAE26012.1"/>
    </source>
</evidence>
<protein>
    <submittedName>
        <fullName evidence="2">Uncharacterized protein</fullName>
    </submittedName>
</protein>
<feature type="transmembrane region" description="Helical" evidence="1">
    <location>
        <begin position="134"/>
        <end position="154"/>
    </location>
</feature>
<sequence>MNKEISNIVVIDRDDYDELVAKANTTEEEINLAAESKFKRKNEVPVRIEFNQYRNSKNFSAPIGFIRCYDSNNDEIYKALDGLEPKIKAWMDENMSMFDRELKDQWITKKNCIGLSKRVDNLELRLKTLKIKNVFLFCYAVIISVVIFFLLFHLT</sequence>
<accession>A0A8S5R4W3</accession>
<organism evidence="2">
    <name type="scientific">Siphoviridae sp. ctyjS2</name>
    <dbReference type="NCBI Taxonomy" id="2827284"/>
    <lineage>
        <taxon>Viruses</taxon>
        <taxon>Duplodnaviria</taxon>
        <taxon>Heunggongvirae</taxon>
        <taxon>Uroviricota</taxon>
        <taxon>Caudoviricetes</taxon>
    </lineage>
</organism>
<keyword evidence="1" id="KW-1133">Transmembrane helix</keyword>
<dbReference type="EMBL" id="BK015806">
    <property type="protein sequence ID" value="DAE26012.1"/>
    <property type="molecule type" value="Genomic_DNA"/>
</dbReference>
<keyword evidence="1" id="KW-0812">Transmembrane</keyword>
<proteinExistence type="predicted"/>
<evidence type="ECO:0000256" key="1">
    <source>
        <dbReference type="SAM" id="Phobius"/>
    </source>
</evidence>